<dbReference type="PANTHER" id="PTHR10782">
    <property type="entry name" value="ZINC FINGER MIZ DOMAIN-CONTAINING PROTEIN"/>
    <property type="match status" value="1"/>
</dbReference>
<feature type="compositionally biased region" description="Polar residues" evidence="9">
    <location>
        <begin position="422"/>
        <end position="435"/>
    </location>
</feature>
<evidence type="ECO:0000259" key="11">
    <source>
        <dbReference type="PROSITE" id="PS51466"/>
    </source>
</evidence>
<comment type="similarity">
    <text evidence="2">Belongs to the PIAS family.</text>
</comment>
<evidence type="ECO:0000256" key="4">
    <source>
        <dbReference type="ARBA" id="ARBA00022723"/>
    </source>
</evidence>
<dbReference type="Gene3D" id="1.10.720.30">
    <property type="entry name" value="SAP domain"/>
    <property type="match status" value="1"/>
</dbReference>
<dbReference type="PANTHER" id="PTHR10782:SF94">
    <property type="entry name" value="SUPPRESSOR OF VARIEGATION 2-10, ISOFORM I"/>
    <property type="match status" value="1"/>
</dbReference>
<keyword evidence="4" id="KW-0479">Metal-binding</keyword>
<dbReference type="Proteomes" id="UP000677228">
    <property type="component" value="Unassembled WGS sequence"/>
</dbReference>
<comment type="pathway">
    <text evidence="1">Protein modification; protein sumoylation.</text>
</comment>
<protein>
    <submittedName>
        <fullName evidence="13">Uncharacterized protein</fullName>
    </submittedName>
</protein>
<keyword evidence="7" id="KW-0862">Zinc</keyword>
<evidence type="ECO:0000313" key="14">
    <source>
        <dbReference type="Proteomes" id="UP000682733"/>
    </source>
</evidence>
<organism evidence="13 14">
    <name type="scientific">Didymodactylos carnosus</name>
    <dbReference type="NCBI Taxonomy" id="1234261"/>
    <lineage>
        <taxon>Eukaryota</taxon>
        <taxon>Metazoa</taxon>
        <taxon>Spiralia</taxon>
        <taxon>Gnathifera</taxon>
        <taxon>Rotifera</taxon>
        <taxon>Eurotatoria</taxon>
        <taxon>Bdelloidea</taxon>
        <taxon>Philodinida</taxon>
        <taxon>Philodinidae</taxon>
        <taxon>Didymodactylos</taxon>
    </lineage>
</organism>
<reference evidence="13" key="1">
    <citation type="submission" date="2021-02" db="EMBL/GenBank/DDBJ databases">
        <authorList>
            <person name="Nowell W R."/>
        </authorList>
    </citation>
    <scope>NUCLEOTIDE SEQUENCE</scope>
</reference>
<dbReference type="GO" id="GO:0006357">
    <property type="term" value="P:regulation of transcription by RNA polymerase II"/>
    <property type="evidence" value="ECO:0007669"/>
    <property type="project" value="TreeGrafter"/>
</dbReference>
<keyword evidence="5 8" id="KW-0863">Zinc-finger</keyword>
<evidence type="ECO:0000256" key="5">
    <source>
        <dbReference type="ARBA" id="ARBA00022771"/>
    </source>
</evidence>
<keyword evidence="6" id="KW-0833">Ubl conjugation pathway</keyword>
<dbReference type="Pfam" id="PF14324">
    <property type="entry name" value="PINIT"/>
    <property type="match status" value="1"/>
</dbReference>
<dbReference type="InterPro" id="IPR023321">
    <property type="entry name" value="PINIT"/>
</dbReference>
<dbReference type="EMBL" id="CAJOBA010001153">
    <property type="protein sequence ID" value="CAF3579260.1"/>
    <property type="molecule type" value="Genomic_DNA"/>
</dbReference>
<evidence type="ECO:0000256" key="8">
    <source>
        <dbReference type="PROSITE-ProRule" id="PRU00452"/>
    </source>
</evidence>
<dbReference type="Proteomes" id="UP000682733">
    <property type="component" value="Unassembled WGS sequence"/>
</dbReference>
<dbReference type="SUPFAM" id="SSF68906">
    <property type="entry name" value="SAP domain"/>
    <property type="match status" value="1"/>
</dbReference>
<evidence type="ECO:0000259" key="10">
    <source>
        <dbReference type="PROSITE" id="PS51044"/>
    </source>
</evidence>
<evidence type="ECO:0000313" key="13">
    <source>
        <dbReference type="EMBL" id="CAF3579260.1"/>
    </source>
</evidence>
<dbReference type="GO" id="GO:0061665">
    <property type="term" value="F:SUMO ligase activity"/>
    <property type="evidence" value="ECO:0007669"/>
    <property type="project" value="TreeGrafter"/>
</dbReference>
<sequence length="489" mass="55640">QGFSERMTNERRLNLLQVLPIIDLQQLLTFANSSRSGKRHELIERCAQILKSTPVDHTPFRDKIDELYNKRFEQGDMVTIPYSRDQNQTRLHNQIGSNTSAGQIDRDIRFSKFTFNEDLCQVSPCIQILPTNQLQQSSSHSTKQTHVSFYFILNVQQASDVSTSTYFNTDSQRLEYRKQILLRFTTVEKGYTGEQPDKLPPNLYVLVNGRVVTLPLPKPTSKPNADVVRPGRPIDITEYCRLCPLISNLVEISWFGQDTSQSYGTFVAVVFITQRMTVNNLISRLNKQSTRDASDTQRQIIQTLQVGSDDPEVASTSLRLPLECPTIRVRMKMPGRATSCKHVHCFDIDAYLKMNEKRPTWLCPVCNKPALYQDLFVDQFFVDIIEQCPIQAKWIEYDVNGQWKPICEEKKTRGGGGISKSGMDTSKHTNGTTKMNGGDKTVELCECTSNSQSDNDDDTNGRIKSTDVSSHSKQHQQPQDIPLIELDDD</sequence>
<dbReference type="InterPro" id="IPR038654">
    <property type="entry name" value="PINIT_sf"/>
</dbReference>
<name>A0A8S2GZ02_9BILA</name>
<comment type="caution">
    <text evidence="13">The sequence shown here is derived from an EMBL/GenBank/DDBJ whole genome shotgun (WGS) entry which is preliminary data.</text>
</comment>
<dbReference type="GO" id="GO:0016925">
    <property type="term" value="P:protein sumoylation"/>
    <property type="evidence" value="ECO:0007669"/>
    <property type="project" value="TreeGrafter"/>
</dbReference>
<feature type="non-terminal residue" evidence="13">
    <location>
        <position position="1"/>
    </location>
</feature>
<dbReference type="GO" id="GO:0000785">
    <property type="term" value="C:chromatin"/>
    <property type="evidence" value="ECO:0007669"/>
    <property type="project" value="TreeGrafter"/>
</dbReference>
<feature type="domain" description="SP-RING-type" evidence="10">
    <location>
        <begin position="309"/>
        <end position="390"/>
    </location>
</feature>
<evidence type="ECO:0000256" key="1">
    <source>
        <dbReference type="ARBA" id="ARBA00004718"/>
    </source>
</evidence>
<dbReference type="InterPro" id="IPR004181">
    <property type="entry name" value="Znf_MIZ"/>
</dbReference>
<dbReference type="PROSITE" id="PS51466">
    <property type="entry name" value="PINIT"/>
    <property type="match status" value="1"/>
</dbReference>
<feature type="compositionally biased region" description="Polar residues" evidence="9">
    <location>
        <begin position="466"/>
        <end position="479"/>
    </location>
</feature>
<dbReference type="Gene3D" id="2.60.120.780">
    <property type="entry name" value="PINIT domain"/>
    <property type="match status" value="1"/>
</dbReference>
<feature type="region of interest" description="Disordered" evidence="9">
    <location>
        <begin position="410"/>
        <end position="489"/>
    </location>
</feature>
<proteinExistence type="inferred from homology"/>
<dbReference type="EMBL" id="CAJNOK010001153">
    <property type="protein sequence ID" value="CAF0796199.1"/>
    <property type="molecule type" value="Genomic_DNA"/>
</dbReference>
<gene>
    <name evidence="12" type="ORF">OVA965_LOCUS4398</name>
    <name evidence="13" type="ORF">TMI583_LOCUS4396</name>
</gene>
<evidence type="ECO:0000256" key="9">
    <source>
        <dbReference type="SAM" id="MobiDB-lite"/>
    </source>
</evidence>
<dbReference type="GO" id="GO:0008270">
    <property type="term" value="F:zinc ion binding"/>
    <property type="evidence" value="ECO:0007669"/>
    <property type="project" value="UniProtKB-KW"/>
</dbReference>
<dbReference type="GO" id="GO:0003712">
    <property type="term" value="F:transcription coregulator activity"/>
    <property type="evidence" value="ECO:0007669"/>
    <property type="project" value="TreeGrafter"/>
</dbReference>
<evidence type="ECO:0000256" key="3">
    <source>
        <dbReference type="ARBA" id="ARBA00022679"/>
    </source>
</evidence>
<dbReference type="Gene3D" id="3.30.40.10">
    <property type="entry name" value="Zinc/RING finger domain, C3HC4 (zinc finger)"/>
    <property type="match status" value="1"/>
</dbReference>
<feature type="domain" description="PINIT" evidence="11">
    <location>
        <begin position="95"/>
        <end position="273"/>
    </location>
</feature>
<dbReference type="PROSITE" id="PS51044">
    <property type="entry name" value="ZF_SP_RING"/>
    <property type="match status" value="1"/>
</dbReference>
<dbReference type="InterPro" id="IPR013083">
    <property type="entry name" value="Znf_RING/FYVE/PHD"/>
</dbReference>
<evidence type="ECO:0000313" key="12">
    <source>
        <dbReference type="EMBL" id="CAF0796199.1"/>
    </source>
</evidence>
<dbReference type="InterPro" id="IPR036361">
    <property type="entry name" value="SAP_dom_sf"/>
</dbReference>
<evidence type="ECO:0000256" key="6">
    <source>
        <dbReference type="ARBA" id="ARBA00022786"/>
    </source>
</evidence>
<evidence type="ECO:0000256" key="7">
    <source>
        <dbReference type="ARBA" id="ARBA00022833"/>
    </source>
</evidence>
<dbReference type="Pfam" id="PF02891">
    <property type="entry name" value="zf-MIZ"/>
    <property type="match status" value="1"/>
</dbReference>
<evidence type="ECO:0000256" key="2">
    <source>
        <dbReference type="ARBA" id="ARBA00005383"/>
    </source>
</evidence>
<dbReference type="AlphaFoldDB" id="A0A8S2GZ02"/>
<accession>A0A8S2GZ02</accession>
<keyword evidence="3" id="KW-0808">Transferase</keyword>